<dbReference type="Proteomes" id="UP001157974">
    <property type="component" value="Unassembled WGS sequence"/>
</dbReference>
<dbReference type="GO" id="GO:0000398">
    <property type="term" value="P:mRNA splicing, via spliceosome"/>
    <property type="evidence" value="ECO:0007669"/>
    <property type="project" value="TreeGrafter"/>
</dbReference>
<dbReference type="GO" id="GO:0005681">
    <property type="term" value="C:spliceosomal complex"/>
    <property type="evidence" value="ECO:0007669"/>
    <property type="project" value="TreeGrafter"/>
</dbReference>
<keyword evidence="6" id="KW-1185">Reference proteome</keyword>
<feature type="compositionally biased region" description="Gly residues" evidence="4">
    <location>
        <begin position="1"/>
        <end position="12"/>
    </location>
</feature>
<accession>A0AAV8UZT1</accession>
<comment type="subcellular location">
    <subcellularLocation>
        <location evidence="1">Nucleus</location>
    </subcellularLocation>
</comment>
<dbReference type="EMBL" id="JAMWBK010000002">
    <property type="protein sequence ID" value="KAJ8908148.1"/>
    <property type="molecule type" value="Genomic_DNA"/>
</dbReference>
<keyword evidence="3" id="KW-0539">Nucleus</keyword>
<dbReference type="InterPro" id="IPR010756">
    <property type="entry name" value="Tls1-like"/>
</dbReference>
<comment type="similarity">
    <text evidence="2">Belongs to the TLS1 family.</text>
</comment>
<name>A0AAV8UZT1_9RHOD</name>
<evidence type="ECO:0000313" key="6">
    <source>
        <dbReference type="Proteomes" id="UP001157974"/>
    </source>
</evidence>
<dbReference type="AlphaFoldDB" id="A0AAV8UZT1"/>
<comment type="caution">
    <text evidence="5">The sequence shown here is derived from an EMBL/GenBank/DDBJ whole genome shotgun (WGS) entry which is preliminary data.</text>
</comment>
<evidence type="ECO:0008006" key="7">
    <source>
        <dbReference type="Google" id="ProtNLM"/>
    </source>
</evidence>
<feature type="compositionally biased region" description="Basic and acidic residues" evidence="4">
    <location>
        <begin position="15"/>
        <end position="25"/>
    </location>
</feature>
<evidence type="ECO:0000313" key="5">
    <source>
        <dbReference type="EMBL" id="KAJ8908148.1"/>
    </source>
</evidence>
<dbReference type="Pfam" id="PF07052">
    <property type="entry name" value="Hep_59"/>
    <property type="match status" value="1"/>
</dbReference>
<feature type="region of interest" description="Disordered" evidence="4">
    <location>
        <begin position="1"/>
        <end position="73"/>
    </location>
</feature>
<dbReference type="PANTHER" id="PTHR13486">
    <property type="entry name" value="TELOMERE LENGTH AND SILENCING PROTEIN 1 TLS1 FAMILY MEMBER"/>
    <property type="match status" value="1"/>
</dbReference>
<evidence type="ECO:0000256" key="3">
    <source>
        <dbReference type="ARBA" id="ARBA00023242"/>
    </source>
</evidence>
<protein>
    <recommendedName>
        <fullName evidence="7">Hepatocellular carcinoma-associated antigen 59</fullName>
    </recommendedName>
</protein>
<organism evidence="5 6">
    <name type="scientific">Rhodosorus marinus</name>
    <dbReference type="NCBI Taxonomy" id="101924"/>
    <lineage>
        <taxon>Eukaryota</taxon>
        <taxon>Rhodophyta</taxon>
        <taxon>Stylonematophyceae</taxon>
        <taxon>Stylonematales</taxon>
        <taxon>Stylonemataceae</taxon>
        <taxon>Rhodosorus</taxon>
    </lineage>
</organism>
<dbReference type="PANTHER" id="PTHR13486:SF2">
    <property type="entry name" value="SPLICING FACTOR C9ORF78"/>
    <property type="match status" value="1"/>
</dbReference>
<gene>
    <name evidence="5" type="ORF">NDN08_008242</name>
</gene>
<evidence type="ECO:0000256" key="4">
    <source>
        <dbReference type="SAM" id="MobiDB-lite"/>
    </source>
</evidence>
<proteinExistence type="inferred from homology"/>
<feature type="compositionally biased region" description="Basic residues" evidence="4">
    <location>
        <begin position="30"/>
        <end position="42"/>
    </location>
</feature>
<reference evidence="5 6" key="1">
    <citation type="journal article" date="2023" name="Nat. Commun.">
        <title>Origin of minicircular mitochondrial genomes in red algae.</title>
        <authorList>
            <person name="Lee Y."/>
            <person name="Cho C.H."/>
            <person name="Lee Y.M."/>
            <person name="Park S.I."/>
            <person name="Yang J.H."/>
            <person name="West J.A."/>
            <person name="Bhattacharya D."/>
            <person name="Yoon H.S."/>
        </authorList>
    </citation>
    <scope>NUCLEOTIDE SEQUENCE [LARGE SCALE GENOMIC DNA]</scope>
    <source>
        <strain evidence="5 6">CCMP1338</strain>
        <tissue evidence="5">Whole cell</tissue>
    </source>
</reference>
<feature type="region of interest" description="Disordered" evidence="4">
    <location>
        <begin position="198"/>
        <end position="221"/>
    </location>
</feature>
<evidence type="ECO:0000256" key="1">
    <source>
        <dbReference type="ARBA" id="ARBA00004123"/>
    </source>
</evidence>
<evidence type="ECO:0000256" key="2">
    <source>
        <dbReference type="ARBA" id="ARBA00007643"/>
    </source>
</evidence>
<sequence>MGEEGGGSGPDGGGEEVRAGEDRAELSGLFKKKKSSKKRLRSRGVEDVSKEDEEDNENKKGESPAEVGENLAPLLEAQKLRQRQRRWTADASQAVSGIPKHAVEDEEEALVVGLRTNFATEREDEDLEQQLEKYIDDQMVAKGYTVAKGGLVSAPANPEDELYHVPEALRVEKRTAYDPGEGLPAAGLEEVDIDDEARKRSHMKTEEAVKDLPGSRTAKATDHIVAEHFRKRFRR</sequence>